<sequence>MSDSHLDSFGAPPEGVGTRCCVCDGLLLFRDRPFKAEWRMWFMSSDRLMAQCSYDHAAGCEVSVVPAAKLIAMDKDQALAEARRMRSEGDSGSPPPSAR</sequence>
<reference evidence="1 2" key="1">
    <citation type="journal article" date="2014" name="Int. J. Syst. Evol. Microbiol.">
        <title>Complete genome sequence of Corynebacterium casei LMG S-19264T (=DSM 44701T), isolated from a smear-ripened cheese.</title>
        <authorList>
            <consortium name="US DOE Joint Genome Institute (JGI-PGF)"/>
            <person name="Walter F."/>
            <person name="Albersmeier A."/>
            <person name="Kalinowski J."/>
            <person name="Ruckert C."/>
        </authorList>
    </citation>
    <scope>NUCLEOTIDE SEQUENCE [LARGE SCALE GENOMIC DNA]</scope>
    <source>
        <strain evidence="1 2">CGMCC 4.7111</strain>
    </source>
</reference>
<proteinExistence type="predicted"/>
<evidence type="ECO:0000313" key="1">
    <source>
        <dbReference type="EMBL" id="GGN96468.1"/>
    </source>
</evidence>
<evidence type="ECO:0000313" key="2">
    <source>
        <dbReference type="Proteomes" id="UP000600365"/>
    </source>
</evidence>
<accession>A0A917YHF0</accession>
<dbReference type="AlphaFoldDB" id="A0A917YHF0"/>
<name>A0A917YHF0_9ACTN</name>
<dbReference type="EMBL" id="BMMM01000036">
    <property type="protein sequence ID" value="GGN96468.1"/>
    <property type="molecule type" value="Genomic_DNA"/>
</dbReference>
<comment type="caution">
    <text evidence="1">The sequence shown here is derived from an EMBL/GenBank/DDBJ whole genome shotgun (WGS) entry which is preliminary data.</text>
</comment>
<organism evidence="1 2">
    <name type="scientific">Streptomyces albiflavescens</name>
    <dbReference type="NCBI Taxonomy" id="1623582"/>
    <lineage>
        <taxon>Bacteria</taxon>
        <taxon>Bacillati</taxon>
        <taxon>Actinomycetota</taxon>
        <taxon>Actinomycetes</taxon>
        <taxon>Kitasatosporales</taxon>
        <taxon>Streptomycetaceae</taxon>
        <taxon>Streptomyces</taxon>
    </lineage>
</organism>
<gene>
    <name evidence="1" type="ORF">GCM10011579_097970</name>
</gene>
<keyword evidence="2" id="KW-1185">Reference proteome</keyword>
<dbReference type="Proteomes" id="UP000600365">
    <property type="component" value="Unassembled WGS sequence"/>
</dbReference>
<protein>
    <submittedName>
        <fullName evidence="1">Uncharacterized protein</fullName>
    </submittedName>
</protein>